<accession>A0AAV8WK15</accession>
<feature type="compositionally biased region" description="Low complexity" evidence="1">
    <location>
        <begin position="18"/>
        <end position="27"/>
    </location>
</feature>
<dbReference type="AlphaFoldDB" id="A0AAV8WK15"/>
<feature type="region of interest" description="Disordered" evidence="1">
    <location>
        <begin position="16"/>
        <end position="46"/>
    </location>
</feature>
<comment type="caution">
    <text evidence="2">The sequence shown here is derived from an EMBL/GenBank/DDBJ whole genome shotgun (WGS) entry which is preliminary data.</text>
</comment>
<keyword evidence="3" id="KW-1185">Reference proteome</keyword>
<evidence type="ECO:0000313" key="2">
    <source>
        <dbReference type="EMBL" id="KAJ8926927.1"/>
    </source>
</evidence>
<gene>
    <name evidence="2" type="ORF">NQ314_020779</name>
</gene>
<evidence type="ECO:0000256" key="1">
    <source>
        <dbReference type="SAM" id="MobiDB-lite"/>
    </source>
</evidence>
<reference evidence="2" key="1">
    <citation type="journal article" date="2023" name="Insect Mol. Biol.">
        <title>Genome sequencing provides insights into the evolution of gene families encoding plant cell wall-degrading enzymes in longhorned beetles.</title>
        <authorList>
            <person name="Shin N.R."/>
            <person name="Okamura Y."/>
            <person name="Kirsch R."/>
            <person name="Pauchet Y."/>
        </authorList>
    </citation>
    <scope>NUCLEOTIDE SEQUENCE</scope>
    <source>
        <strain evidence="2">RBIC_L_NR</strain>
    </source>
</reference>
<name>A0AAV8WK15_9CUCU</name>
<sequence>MDVAIYSWAKSADLSTPASAGVALKSSKGGGGKGAPGGGGGIATGAPFPPHTKPVVWYCFTNA</sequence>
<proteinExistence type="predicted"/>
<organism evidence="2 3">
    <name type="scientific">Rhamnusium bicolor</name>
    <dbReference type="NCBI Taxonomy" id="1586634"/>
    <lineage>
        <taxon>Eukaryota</taxon>
        <taxon>Metazoa</taxon>
        <taxon>Ecdysozoa</taxon>
        <taxon>Arthropoda</taxon>
        <taxon>Hexapoda</taxon>
        <taxon>Insecta</taxon>
        <taxon>Pterygota</taxon>
        <taxon>Neoptera</taxon>
        <taxon>Endopterygota</taxon>
        <taxon>Coleoptera</taxon>
        <taxon>Polyphaga</taxon>
        <taxon>Cucujiformia</taxon>
        <taxon>Chrysomeloidea</taxon>
        <taxon>Cerambycidae</taxon>
        <taxon>Lepturinae</taxon>
        <taxon>Rhagiini</taxon>
        <taxon>Rhamnusium</taxon>
    </lineage>
</organism>
<dbReference type="Proteomes" id="UP001162156">
    <property type="component" value="Unassembled WGS sequence"/>
</dbReference>
<feature type="compositionally biased region" description="Gly residues" evidence="1">
    <location>
        <begin position="28"/>
        <end position="43"/>
    </location>
</feature>
<protein>
    <submittedName>
        <fullName evidence="2">Uncharacterized protein</fullName>
    </submittedName>
</protein>
<dbReference type="EMBL" id="JANEYF010005770">
    <property type="protein sequence ID" value="KAJ8926927.1"/>
    <property type="molecule type" value="Genomic_DNA"/>
</dbReference>
<evidence type="ECO:0000313" key="3">
    <source>
        <dbReference type="Proteomes" id="UP001162156"/>
    </source>
</evidence>